<dbReference type="AlphaFoldDB" id="A0A7J6KTI5"/>
<dbReference type="InterPro" id="IPR013762">
    <property type="entry name" value="Integrase-like_cat_sf"/>
</dbReference>
<dbReference type="GO" id="GO:0006310">
    <property type="term" value="P:DNA recombination"/>
    <property type="evidence" value="ECO:0007669"/>
    <property type="project" value="UniProtKB-KW"/>
</dbReference>
<dbReference type="GO" id="GO:0003677">
    <property type="term" value="F:DNA binding"/>
    <property type="evidence" value="ECO:0007669"/>
    <property type="project" value="InterPro"/>
</dbReference>
<dbReference type="InterPro" id="IPR043502">
    <property type="entry name" value="DNA/RNA_pol_sf"/>
</dbReference>
<reference evidence="3 4" key="1">
    <citation type="submission" date="2020-04" db="EMBL/GenBank/DDBJ databases">
        <title>Perkinsus olseni comparative genomics.</title>
        <authorList>
            <person name="Bogema D.R."/>
        </authorList>
    </citation>
    <scope>NUCLEOTIDE SEQUENCE [LARGE SCALE GENOMIC DNA]</scope>
    <source>
        <strain evidence="3">ATCC PRA-179</strain>
    </source>
</reference>
<comment type="caution">
    <text evidence="3">The sequence shown here is derived from an EMBL/GenBank/DDBJ whole genome shotgun (WGS) entry which is preliminary data.</text>
</comment>
<gene>
    <name evidence="3" type="ORF">FOZ61_011138</name>
</gene>
<evidence type="ECO:0000256" key="1">
    <source>
        <dbReference type="ARBA" id="ARBA00023172"/>
    </source>
</evidence>
<dbReference type="InterPro" id="IPR052055">
    <property type="entry name" value="Hepadnavirus_pol/RT"/>
</dbReference>
<accession>A0A7J6KTI5</accession>
<name>A0A7J6KTI5_PEROL</name>
<sequence length="1155" mass="126749">MAASAEAILQRVVASVAPGDEEWDVQARAFVLNETKGLSLQVVAKLRDSFWDGAAKVSIPGDAGDDIVARKRQLLSSVGMAVTSETGSYVDVAAERAKKDATAKQIEADLKKLVATASARRGHEIPFALLPSAKVVAAVRNGKFTELAEYRTFSANEASRTPNTCLYQAPSLASKGWGRVIFFDRFHRKAVPNKMASTQSEDIYRWFSADELEFLENRALEQREDWARAEDSKLTTGLAKPELCAWGVVHGPHSEMQAELNNILTEAVDEVRASPAGKFLAGWVKLSREDQANFSDSWTGVEEEIDRVASRMRDRWCQALGCSNRQSLSGSPLRVPLLKSLLSTWRGGAAEDESILDDVDSGVNIGVRYPISRSHIWPEYSGSSISDYYTVSSFEKDAFVNYVSAEENPEQVERELEKAVMKGHMVEVGEELPPGHEDAVVSRVASIPKASGSWLIIELDAKEAFKHLRISSLDEVFVYSCAPGSKTLYRHLRLAFGCISSPLLWVNRVLCAALQLQCIAYIDDTSFISNSQRAFDDLVAIVLLHTAVGVISELRKARASRTPRLLGFQCDLSKEQIDIPQDKLSGIAELGETVLAAHSRGEPVRVRCVETLLGKLMWASQSCINFRCHLGPVFAWCKAVKKRQSRRDGKARNGIRKNNRDHTAYLGRAAQSKIRLLLSVLQCEWLRARSITSVLGRGLLRGQSAVISDASLEGFGGTCCVVDSAGERHRWWFAVSFDDARALSLVKAVVPSFLGGQQFTSDDVSCLELVALVVGLLVIPREYTRLPCTLLSDNTSAVAAINRSYSLVPRMALGHWPIYWHVCRLSGEAIVVYRRVTFRVSTTRCVTASREAPDLAQLRHVPVKVRGSGNRGIPTVDAETVQTVLGAARAQPTNRKYDSILSGHSLAIYISALTREGKVKAETIEDYVGKLRCVGKQFSEGLTGPESELVRLALQGSKRILGWSEPVRARTLSATELATLSKLEPSSGRACAVAAYLVGVCGLLRLREVAELRVSDVEWRESQDSRFAVLNVRHSKTDQRAVHCHGLPTPSSRTMDGARRPSCGPLFGASYEELDVDIRELVAAASNGDGRPTSHSMRRTGCSVMLHGGVLITDLIDHGRWASARSIFTAYGRGHSDRLPRQAAFAAKLCGTEDQ</sequence>
<evidence type="ECO:0000259" key="2">
    <source>
        <dbReference type="Pfam" id="PF00078"/>
    </source>
</evidence>
<evidence type="ECO:0000313" key="3">
    <source>
        <dbReference type="EMBL" id="KAF4650653.1"/>
    </source>
</evidence>
<dbReference type="PANTHER" id="PTHR33050:SF7">
    <property type="entry name" value="RIBONUCLEASE H"/>
    <property type="match status" value="1"/>
</dbReference>
<feature type="domain" description="Reverse transcriptase" evidence="2">
    <location>
        <begin position="438"/>
        <end position="543"/>
    </location>
</feature>
<dbReference type="SUPFAM" id="SSF56672">
    <property type="entry name" value="DNA/RNA polymerases"/>
    <property type="match status" value="1"/>
</dbReference>
<proteinExistence type="predicted"/>
<dbReference type="GO" id="GO:0015074">
    <property type="term" value="P:DNA integration"/>
    <property type="evidence" value="ECO:0007669"/>
    <property type="project" value="InterPro"/>
</dbReference>
<dbReference type="OrthoDB" id="10336587at2759"/>
<dbReference type="PANTHER" id="PTHR33050">
    <property type="entry name" value="REVERSE TRANSCRIPTASE DOMAIN-CONTAINING PROTEIN"/>
    <property type="match status" value="1"/>
</dbReference>
<evidence type="ECO:0000313" key="4">
    <source>
        <dbReference type="Proteomes" id="UP000570595"/>
    </source>
</evidence>
<dbReference type="Pfam" id="PF00078">
    <property type="entry name" value="RVT_1"/>
    <property type="match status" value="1"/>
</dbReference>
<keyword evidence="1" id="KW-0233">DNA recombination</keyword>
<protein>
    <recommendedName>
        <fullName evidence="2">Reverse transcriptase domain-containing protein</fullName>
    </recommendedName>
</protein>
<dbReference type="SUPFAM" id="SSF56349">
    <property type="entry name" value="DNA breaking-rejoining enzymes"/>
    <property type="match status" value="1"/>
</dbReference>
<dbReference type="InterPro" id="IPR000477">
    <property type="entry name" value="RT_dom"/>
</dbReference>
<dbReference type="EMBL" id="JABAHT010000997">
    <property type="protein sequence ID" value="KAF4650653.1"/>
    <property type="molecule type" value="Genomic_DNA"/>
</dbReference>
<organism evidence="3 4">
    <name type="scientific">Perkinsus olseni</name>
    <name type="common">Perkinsus atlanticus</name>
    <dbReference type="NCBI Taxonomy" id="32597"/>
    <lineage>
        <taxon>Eukaryota</taxon>
        <taxon>Sar</taxon>
        <taxon>Alveolata</taxon>
        <taxon>Perkinsozoa</taxon>
        <taxon>Perkinsea</taxon>
        <taxon>Perkinsida</taxon>
        <taxon>Perkinsidae</taxon>
        <taxon>Perkinsus</taxon>
    </lineage>
</organism>
<dbReference type="Gene3D" id="1.10.443.10">
    <property type="entry name" value="Intergrase catalytic core"/>
    <property type="match status" value="1"/>
</dbReference>
<dbReference type="Proteomes" id="UP000570595">
    <property type="component" value="Unassembled WGS sequence"/>
</dbReference>
<dbReference type="InterPro" id="IPR011010">
    <property type="entry name" value="DNA_brk_join_enz"/>
</dbReference>